<accession>A0ABT7E472</accession>
<dbReference type="RefSeq" id="WP_284103367.1">
    <property type="nucleotide sequence ID" value="NZ_JARRAF010000101.1"/>
</dbReference>
<evidence type="ECO:0000313" key="2">
    <source>
        <dbReference type="Proteomes" id="UP001172778"/>
    </source>
</evidence>
<gene>
    <name evidence="1" type="ORF">PZA18_23700</name>
</gene>
<dbReference type="Proteomes" id="UP001172778">
    <property type="component" value="Unassembled WGS sequence"/>
</dbReference>
<evidence type="ECO:0000313" key="1">
    <source>
        <dbReference type="EMBL" id="MDK2127049.1"/>
    </source>
</evidence>
<reference evidence="1" key="1">
    <citation type="submission" date="2023-03" db="EMBL/GenBank/DDBJ databases">
        <title>Chitinimonas shenzhenensis gen. nov., sp. nov., a novel member of family Burkholderiaceae isolated from activated sludge collected in Shen Zhen, China.</title>
        <authorList>
            <person name="Wang X."/>
        </authorList>
    </citation>
    <scope>NUCLEOTIDE SEQUENCE</scope>
    <source>
        <strain evidence="1">DQS-5</strain>
    </source>
</reference>
<name>A0ABT7E472_9NEIS</name>
<organism evidence="1 2">
    <name type="scientific">Parachitinimonas caeni</name>
    <dbReference type="NCBI Taxonomy" id="3031301"/>
    <lineage>
        <taxon>Bacteria</taxon>
        <taxon>Pseudomonadati</taxon>
        <taxon>Pseudomonadota</taxon>
        <taxon>Betaproteobacteria</taxon>
        <taxon>Neisseriales</taxon>
        <taxon>Chitinibacteraceae</taxon>
        <taxon>Parachitinimonas</taxon>
    </lineage>
</organism>
<protein>
    <submittedName>
        <fullName evidence="1">Uncharacterized protein</fullName>
    </submittedName>
</protein>
<sequence length="66" mass="7240">MSGLNHSEIDNVKPTEEAVNEAMQNPGGWGYVLDKKYPKTGRILPEAIVGAWKVNEKGLIEGPFKS</sequence>
<dbReference type="EMBL" id="JARRAF010000101">
    <property type="protein sequence ID" value="MDK2127049.1"/>
    <property type="molecule type" value="Genomic_DNA"/>
</dbReference>
<proteinExistence type="predicted"/>
<comment type="caution">
    <text evidence="1">The sequence shown here is derived from an EMBL/GenBank/DDBJ whole genome shotgun (WGS) entry which is preliminary data.</text>
</comment>
<keyword evidence="2" id="KW-1185">Reference proteome</keyword>